<sequence>MGGLGVRNMVPFNQALLGKWLWCFRVEDNNIWRRDLAAKFGVGLVVGKPKMSKGLMDVVFGRILCQVGMLSPNILSLWLVWGIGFGFGKISGVGIFLLETGSLCILPIVLSMMPALILYY</sequence>
<keyword evidence="1" id="KW-0472">Membrane</keyword>
<organism evidence="2">
    <name type="scientific">Fagus sylvatica</name>
    <name type="common">Beechnut</name>
    <dbReference type="NCBI Taxonomy" id="28930"/>
    <lineage>
        <taxon>Eukaryota</taxon>
        <taxon>Viridiplantae</taxon>
        <taxon>Streptophyta</taxon>
        <taxon>Embryophyta</taxon>
        <taxon>Tracheophyta</taxon>
        <taxon>Spermatophyta</taxon>
        <taxon>Magnoliopsida</taxon>
        <taxon>eudicotyledons</taxon>
        <taxon>Gunneridae</taxon>
        <taxon>Pentapetalae</taxon>
        <taxon>rosids</taxon>
        <taxon>fabids</taxon>
        <taxon>Fagales</taxon>
        <taxon>Fagaceae</taxon>
        <taxon>Fagus</taxon>
    </lineage>
</organism>
<gene>
    <name evidence="2" type="ORF">FSB_LOCUS61115</name>
</gene>
<evidence type="ECO:0000256" key="1">
    <source>
        <dbReference type="SAM" id="Phobius"/>
    </source>
</evidence>
<feature type="transmembrane region" description="Helical" evidence="1">
    <location>
        <begin position="93"/>
        <end position="119"/>
    </location>
</feature>
<protein>
    <recommendedName>
        <fullName evidence="3">Reverse transcriptase zinc-binding domain-containing protein</fullName>
    </recommendedName>
</protein>
<dbReference type="AlphaFoldDB" id="A0A2N9J9L8"/>
<dbReference type="EMBL" id="OIVN01006444">
    <property type="protein sequence ID" value="SPD33233.1"/>
    <property type="molecule type" value="Genomic_DNA"/>
</dbReference>
<accession>A0A2N9J9L8</accession>
<keyword evidence="1" id="KW-1133">Transmembrane helix</keyword>
<evidence type="ECO:0008006" key="3">
    <source>
        <dbReference type="Google" id="ProtNLM"/>
    </source>
</evidence>
<proteinExistence type="predicted"/>
<evidence type="ECO:0000313" key="2">
    <source>
        <dbReference type="EMBL" id="SPD33233.1"/>
    </source>
</evidence>
<reference evidence="2" key="1">
    <citation type="submission" date="2018-02" db="EMBL/GenBank/DDBJ databases">
        <authorList>
            <person name="Cohen D.B."/>
            <person name="Kent A.D."/>
        </authorList>
    </citation>
    <scope>NUCLEOTIDE SEQUENCE</scope>
</reference>
<name>A0A2N9J9L8_FAGSY</name>
<keyword evidence="1" id="KW-0812">Transmembrane</keyword>
<feature type="transmembrane region" description="Helical" evidence="1">
    <location>
        <begin position="59"/>
        <end position="81"/>
    </location>
</feature>